<name>A0A6C2CZX4_9RHOO</name>
<evidence type="ECO:0000313" key="2">
    <source>
        <dbReference type="Proteomes" id="UP000389128"/>
    </source>
</evidence>
<dbReference type="InterPro" id="IPR021848">
    <property type="entry name" value="HODM_asu-like"/>
</dbReference>
<dbReference type="Pfam" id="PF11927">
    <property type="entry name" value="HODM_asu-like"/>
    <property type="match status" value="1"/>
</dbReference>
<dbReference type="OrthoDB" id="5242510at2"/>
<keyword evidence="2" id="KW-1185">Reference proteome</keyword>
<accession>A0A6C2CZX4</accession>
<dbReference type="Proteomes" id="UP000389128">
    <property type="component" value="Unassembled WGS sequence"/>
</dbReference>
<comment type="caution">
    <text evidence="1">The sequence shown here is derived from an EMBL/GenBank/DDBJ whole genome shotgun (WGS) entry which is preliminary data.</text>
</comment>
<organism evidence="1 2">
    <name type="scientific">Zoogloea oleivorans</name>
    <dbReference type="NCBI Taxonomy" id="1552750"/>
    <lineage>
        <taxon>Bacteria</taxon>
        <taxon>Pseudomonadati</taxon>
        <taxon>Pseudomonadota</taxon>
        <taxon>Betaproteobacteria</taxon>
        <taxon>Rhodocyclales</taxon>
        <taxon>Zoogloeaceae</taxon>
        <taxon>Zoogloea</taxon>
    </lineage>
</organism>
<gene>
    <name evidence="1" type="ORF">ETQ85_09005</name>
</gene>
<proteinExistence type="predicted"/>
<dbReference type="EMBL" id="SDKK01000007">
    <property type="protein sequence ID" value="TYC59690.1"/>
    <property type="molecule type" value="Genomic_DNA"/>
</dbReference>
<protein>
    <submittedName>
        <fullName evidence="1">DUF3445 domain-containing protein</fullName>
    </submittedName>
</protein>
<dbReference type="RefSeq" id="WP_148578711.1">
    <property type="nucleotide sequence ID" value="NZ_SDKK01000007.1"/>
</dbReference>
<evidence type="ECO:0000313" key="1">
    <source>
        <dbReference type="EMBL" id="TYC59690.1"/>
    </source>
</evidence>
<sequence length="361" mass="41430">MTIAFKPEETFRGDYSYRNSDAAILRFPFPFPEDKYMYSVNIEPHTRSGPSDIFLRPFDVDEHYIAECRDRAITLERDPGRYQALPHMMLAQWDTLELLMENLSADYPALFSLTKEGDDFGSRWTWINRPLGIEQSFIFGDADTLPCEPFEYITRQAQGDFAICDQRDDNLYMDAGMVTAQADWSLEFDVGMSFMEWHGPVPLAHQAGVFERALKYLLMLRLGQPVRRLNWTMSINPRLDTSPETYPEWGPDRASVTPDNAGDKVHLRVELQTLWRLPRSNAILFPIRCYLASLDDLARVPKWGKRLNRVLSTLPPQLVEYKGLTRYLPAALEWLAKHDDGAELPVGTEAGVTTLTPRVSD</sequence>
<reference evidence="1 2" key="1">
    <citation type="submission" date="2019-01" db="EMBL/GenBank/DDBJ databases">
        <title>Zoogloea oleivorans genome sequencing and assembly.</title>
        <authorList>
            <person name="Tancsics A."/>
            <person name="Farkas M."/>
            <person name="Kriszt B."/>
            <person name="Maroti G."/>
            <person name="Horvath B."/>
        </authorList>
    </citation>
    <scope>NUCLEOTIDE SEQUENCE [LARGE SCALE GENOMIC DNA]</scope>
    <source>
        <strain evidence="1 2">Buc</strain>
    </source>
</reference>
<dbReference type="AlphaFoldDB" id="A0A6C2CZX4"/>